<reference evidence="9 10" key="1">
    <citation type="submission" date="2019-08" db="EMBL/GenBank/DDBJ databases">
        <title>In-depth cultivation of the pig gut microbiome towards novel bacterial diversity and tailored functional studies.</title>
        <authorList>
            <person name="Wylensek D."/>
            <person name="Hitch T.C.A."/>
            <person name="Clavel T."/>
        </authorList>
    </citation>
    <scope>NUCLEOTIDE SEQUENCE [LARGE SCALE GENOMIC DNA]</scope>
    <source>
        <strain evidence="9 10">WCA-389-WT-23B</strain>
    </source>
</reference>
<evidence type="ECO:0000256" key="1">
    <source>
        <dbReference type="ARBA" id="ARBA00022723"/>
    </source>
</evidence>
<dbReference type="GO" id="GO:0051301">
    <property type="term" value="P:cell division"/>
    <property type="evidence" value="ECO:0007669"/>
    <property type="project" value="TreeGrafter"/>
</dbReference>
<dbReference type="HAMAP" id="MF_00175">
    <property type="entry name" value="ClpX"/>
    <property type="match status" value="1"/>
</dbReference>
<dbReference type="GO" id="GO:0051082">
    <property type="term" value="F:unfolded protein binding"/>
    <property type="evidence" value="ECO:0007669"/>
    <property type="project" value="UniProtKB-UniRule"/>
</dbReference>
<dbReference type="AlphaFoldDB" id="A0A6N7VVT4"/>
<dbReference type="GO" id="GO:0140662">
    <property type="term" value="F:ATP-dependent protein folding chaperone"/>
    <property type="evidence" value="ECO:0007669"/>
    <property type="project" value="InterPro"/>
</dbReference>
<feature type="domain" description="ClpX-type ZB" evidence="8">
    <location>
        <begin position="1"/>
        <end position="54"/>
    </location>
</feature>
<comment type="function">
    <text evidence="6">ATP-dependent specificity component of the Clp protease. It directs the protease to specific substrates. Can perform chaperone functions in the absence of ClpP.</text>
</comment>
<dbReference type="InterPro" id="IPR050052">
    <property type="entry name" value="ATP-dep_Clp_protease_ClpX"/>
</dbReference>
<dbReference type="CDD" id="cd19497">
    <property type="entry name" value="RecA-like_ClpX"/>
    <property type="match status" value="1"/>
</dbReference>
<protein>
    <recommendedName>
        <fullName evidence="6">ATP-dependent Clp protease ATP-binding subunit ClpX</fullName>
    </recommendedName>
</protein>
<dbReference type="InterPro" id="IPR059188">
    <property type="entry name" value="Znf_CLPX-like"/>
</dbReference>
<dbReference type="InterPro" id="IPR010603">
    <property type="entry name" value="Znf_CppX_C4"/>
</dbReference>
<evidence type="ECO:0000256" key="5">
    <source>
        <dbReference type="ARBA" id="ARBA00023186"/>
    </source>
</evidence>
<evidence type="ECO:0000256" key="7">
    <source>
        <dbReference type="PROSITE-ProRule" id="PRU01250"/>
    </source>
</evidence>
<keyword evidence="1 6" id="KW-0479">Metal-binding</keyword>
<feature type="binding site" evidence="6 7">
    <location>
        <position position="15"/>
    </location>
    <ligand>
        <name>Zn(2+)</name>
        <dbReference type="ChEBI" id="CHEBI:29105"/>
    </ligand>
</feature>
<dbReference type="Gene3D" id="6.20.220.10">
    <property type="entry name" value="ClpX chaperone, C4-type zinc finger domain"/>
    <property type="match status" value="1"/>
</dbReference>
<dbReference type="GO" id="GO:0046983">
    <property type="term" value="F:protein dimerization activity"/>
    <property type="evidence" value="ECO:0007669"/>
    <property type="project" value="UniProtKB-UniRule"/>
</dbReference>
<name>A0A6N7VVT4_9FIRM</name>
<dbReference type="SUPFAM" id="SSF52540">
    <property type="entry name" value="P-loop containing nucleoside triphosphate hydrolases"/>
    <property type="match status" value="1"/>
</dbReference>
<feature type="binding site" evidence="6 7">
    <location>
        <position position="38"/>
    </location>
    <ligand>
        <name>Zn(2+)</name>
        <dbReference type="ChEBI" id="CHEBI:29105"/>
    </ligand>
</feature>
<dbReference type="EMBL" id="VUMI01000002">
    <property type="protein sequence ID" value="MSS87151.1"/>
    <property type="molecule type" value="Genomic_DNA"/>
</dbReference>
<dbReference type="FunFam" id="1.10.8.60:FF:000002">
    <property type="entry name" value="ATP-dependent Clp protease ATP-binding subunit ClpX"/>
    <property type="match status" value="1"/>
</dbReference>
<dbReference type="Proteomes" id="UP000436047">
    <property type="component" value="Unassembled WGS sequence"/>
</dbReference>
<dbReference type="NCBIfam" id="TIGR00382">
    <property type="entry name" value="clpX"/>
    <property type="match status" value="1"/>
</dbReference>
<dbReference type="Gene3D" id="1.10.8.60">
    <property type="match status" value="1"/>
</dbReference>
<evidence type="ECO:0000313" key="10">
    <source>
        <dbReference type="Proteomes" id="UP000436047"/>
    </source>
</evidence>
<evidence type="ECO:0000259" key="8">
    <source>
        <dbReference type="PROSITE" id="PS51902"/>
    </source>
</evidence>
<dbReference type="InterPro" id="IPR027417">
    <property type="entry name" value="P-loop_NTPase"/>
</dbReference>
<keyword evidence="10" id="KW-1185">Reference proteome</keyword>
<proteinExistence type="inferred from homology"/>
<dbReference type="PANTHER" id="PTHR48102">
    <property type="entry name" value="ATP-DEPENDENT CLP PROTEASE ATP-BINDING SUBUNIT CLPX-LIKE, MITOCHONDRIAL-RELATED"/>
    <property type="match status" value="1"/>
</dbReference>
<dbReference type="InterPro" id="IPR003959">
    <property type="entry name" value="ATPase_AAA_core"/>
</dbReference>
<gene>
    <name evidence="6 9" type="primary">clpX</name>
    <name evidence="9" type="ORF">FYJ45_01935</name>
</gene>
<evidence type="ECO:0000313" key="9">
    <source>
        <dbReference type="EMBL" id="MSS87151.1"/>
    </source>
</evidence>
<dbReference type="InterPro" id="IPR004487">
    <property type="entry name" value="Clp_protease_ATP-bd_su_ClpX"/>
</dbReference>
<feature type="binding site" evidence="6 7">
    <location>
        <position position="12"/>
    </location>
    <ligand>
        <name>Zn(2+)</name>
        <dbReference type="ChEBI" id="CHEBI:29105"/>
    </ligand>
</feature>
<keyword evidence="9" id="KW-0645">Protease</keyword>
<evidence type="ECO:0000256" key="6">
    <source>
        <dbReference type="HAMAP-Rule" id="MF_00175"/>
    </source>
</evidence>
<feature type="binding site" evidence="6">
    <location>
        <begin position="119"/>
        <end position="126"/>
    </location>
    <ligand>
        <name>ATP</name>
        <dbReference type="ChEBI" id="CHEBI:30616"/>
    </ligand>
</feature>
<dbReference type="SMART" id="SM00382">
    <property type="entry name" value="AAA"/>
    <property type="match status" value="1"/>
</dbReference>
<dbReference type="SUPFAM" id="SSF57716">
    <property type="entry name" value="Glucocorticoid receptor-like (DNA-binding domain)"/>
    <property type="match status" value="1"/>
</dbReference>
<dbReference type="GeneID" id="86051846"/>
<dbReference type="InterPro" id="IPR003593">
    <property type="entry name" value="AAA+_ATPase"/>
</dbReference>
<dbReference type="PROSITE" id="PS51902">
    <property type="entry name" value="CLPX_ZB"/>
    <property type="match status" value="1"/>
</dbReference>
<dbReference type="GO" id="GO:0005524">
    <property type="term" value="F:ATP binding"/>
    <property type="evidence" value="ECO:0007669"/>
    <property type="project" value="UniProtKB-UniRule"/>
</dbReference>
<keyword evidence="9" id="KW-0378">Hydrolase</keyword>
<dbReference type="GO" id="GO:0051603">
    <property type="term" value="P:proteolysis involved in protein catabolic process"/>
    <property type="evidence" value="ECO:0007669"/>
    <property type="project" value="TreeGrafter"/>
</dbReference>
<evidence type="ECO:0000256" key="4">
    <source>
        <dbReference type="ARBA" id="ARBA00022840"/>
    </source>
</evidence>
<dbReference type="SMART" id="SM01086">
    <property type="entry name" value="ClpB_D2-small"/>
    <property type="match status" value="1"/>
</dbReference>
<dbReference type="GO" id="GO:0008233">
    <property type="term" value="F:peptidase activity"/>
    <property type="evidence" value="ECO:0007669"/>
    <property type="project" value="UniProtKB-KW"/>
</dbReference>
<dbReference type="GO" id="GO:0016887">
    <property type="term" value="F:ATP hydrolysis activity"/>
    <property type="evidence" value="ECO:0007669"/>
    <property type="project" value="InterPro"/>
</dbReference>
<keyword evidence="3 6" id="KW-0862">Zinc</keyword>
<dbReference type="RefSeq" id="WP_154463206.1">
    <property type="nucleotide sequence ID" value="NZ_JAXFEN010000071.1"/>
</dbReference>
<evidence type="ECO:0000256" key="3">
    <source>
        <dbReference type="ARBA" id="ARBA00022833"/>
    </source>
</evidence>
<evidence type="ECO:0000256" key="2">
    <source>
        <dbReference type="ARBA" id="ARBA00022741"/>
    </source>
</evidence>
<dbReference type="GO" id="GO:0009376">
    <property type="term" value="C:HslUV protease complex"/>
    <property type="evidence" value="ECO:0007669"/>
    <property type="project" value="TreeGrafter"/>
</dbReference>
<keyword evidence="2 6" id="KW-0547">Nucleotide-binding</keyword>
<dbReference type="GO" id="GO:0008270">
    <property type="term" value="F:zinc ion binding"/>
    <property type="evidence" value="ECO:0007669"/>
    <property type="project" value="UniProtKB-UniRule"/>
</dbReference>
<comment type="similarity">
    <text evidence="6 7">Belongs to the ClpX chaperone family.</text>
</comment>
<dbReference type="NCBIfam" id="NF003745">
    <property type="entry name" value="PRK05342.1"/>
    <property type="match status" value="1"/>
</dbReference>
<dbReference type="Pfam" id="PF07724">
    <property type="entry name" value="AAA_2"/>
    <property type="match status" value="1"/>
</dbReference>
<dbReference type="Pfam" id="PF10431">
    <property type="entry name" value="ClpB_D2-small"/>
    <property type="match status" value="1"/>
</dbReference>
<dbReference type="FunFam" id="3.40.50.300:FF:000005">
    <property type="entry name" value="ATP-dependent Clp protease ATP-binding subunit ClpX"/>
    <property type="match status" value="1"/>
</dbReference>
<sequence length="424" mass="47170">MAGRNSDDQIRCSFCNKTQDQVRKLIAGPNGVYICDECVDICADIIEEEYEDEAPEEAMDINLLKPVEIKEFLDDYVIGQDEAKKVLSVAVYNHYKRVTAEKDADDVELQKSNIIMVGPTGSGKTYLAQTLAKIINVPFAIADATTLTEAGYVGEDVENILLKLIQAADYDVERAQYGIIYIDEIDKITKKSENVSITRDVSGEGVQQALLKIIEGTVASVPPQGGRKHPHQELIQIDTSNILFICGGAFDGLDKIVETRLDRKSIGFNAEIADKSTREMGELLAEVTPTDLVKYGLIPEFVGRVPVNVSLQGLDREAMMRILTEPKNALVKQYQKLFSFDHVKLTFEPDAVEAIAEKAMERKTGARGLRSILENVMMDVMYRIPSDDTIEQCIITKEAVDGESEPLVVHRETGGRLEDYREAQ</sequence>
<dbReference type="InterPro" id="IPR038366">
    <property type="entry name" value="Znf_CppX_C4_sf"/>
</dbReference>
<comment type="subunit">
    <text evidence="6">Component of the ClpX-ClpP complex. Forms a hexameric ring that, in the presence of ATP, binds to fourteen ClpP subunits assembled into a disk-like structure with a central cavity, resembling the structure of eukaryotic proteasomes.</text>
</comment>
<keyword evidence="5 6" id="KW-0143">Chaperone</keyword>
<dbReference type="Gene3D" id="3.40.50.300">
    <property type="entry name" value="P-loop containing nucleotide triphosphate hydrolases"/>
    <property type="match status" value="1"/>
</dbReference>
<dbReference type="InterPro" id="IPR019489">
    <property type="entry name" value="Clp_ATPase_C"/>
</dbReference>
<dbReference type="InterPro" id="IPR046425">
    <property type="entry name" value="ClpX_bact"/>
</dbReference>
<comment type="caution">
    <text evidence="9">The sequence shown here is derived from an EMBL/GenBank/DDBJ whole genome shotgun (WGS) entry which is preliminary data.</text>
</comment>
<dbReference type="Pfam" id="PF06689">
    <property type="entry name" value="zf-C4_ClpX"/>
    <property type="match status" value="1"/>
</dbReference>
<feature type="binding site" evidence="6 7">
    <location>
        <position position="35"/>
    </location>
    <ligand>
        <name>Zn(2+)</name>
        <dbReference type="ChEBI" id="CHEBI:29105"/>
    </ligand>
</feature>
<dbReference type="SMART" id="SM00994">
    <property type="entry name" value="zf-C4_ClpX"/>
    <property type="match status" value="1"/>
</dbReference>
<accession>A0A6N7VVT4</accession>
<keyword evidence="4 6" id="KW-0067">ATP-binding</keyword>
<organism evidence="9 10">
    <name type="scientific">Eisenbergiella porci</name>
    <dbReference type="NCBI Taxonomy" id="2652274"/>
    <lineage>
        <taxon>Bacteria</taxon>
        <taxon>Bacillati</taxon>
        <taxon>Bacillota</taxon>
        <taxon>Clostridia</taxon>
        <taxon>Lachnospirales</taxon>
        <taxon>Lachnospiraceae</taxon>
        <taxon>Eisenbergiella</taxon>
    </lineage>
</organism>
<dbReference type="PANTHER" id="PTHR48102:SF7">
    <property type="entry name" value="ATP-DEPENDENT CLP PROTEASE ATP-BINDING SUBUNIT CLPX-LIKE, MITOCHONDRIAL"/>
    <property type="match status" value="1"/>
</dbReference>